<feature type="transmembrane region" description="Helical" evidence="12">
    <location>
        <begin position="208"/>
        <end position="226"/>
    </location>
</feature>
<dbReference type="GO" id="GO:0046872">
    <property type="term" value="F:metal ion binding"/>
    <property type="evidence" value="ECO:0007669"/>
    <property type="project" value="UniProtKB-KW"/>
</dbReference>
<feature type="domain" description="Peptidase M50" evidence="13">
    <location>
        <begin position="115"/>
        <end position="147"/>
    </location>
</feature>
<organism evidence="14 15">
    <name type="scientific">Clostridium estertheticum</name>
    <dbReference type="NCBI Taxonomy" id="238834"/>
    <lineage>
        <taxon>Bacteria</taxon>
        <taxon>Bacillati</taxon>
        <taxon>Bacillota</taxon>
        <taxon>Clostridia</taxon>
        <taxon>Eubacteriales</taxon>
        <taxon>Clostridiaceae</taxon>
        <taxon>Clostridium</taxon>
    </lineage>
</organism>
<reference evidence="14 15" key="1">
    <citation type="journal article" date="2019" name="Lett. Appl. Microbiol.">
        <title>A case of 'blown pack' spoilage of vacuum-packaged pork likely associated with Clostridium estertheticum in Canada.</title>
        <authorList>
            <person name="Zhang P."/>
            <person name="Ward P."/>
            <person name="McMullen L.M."/>
            <person name="Yang X."/>
        </authorList>
    </citation>
    <scope>NUCLEOTIDE SEQUENCE [LARGE SCALE GENOMIC DNA]</scope>
    <source>
        <strain evidence="14 15">MA19</strain>
    </source>
</reference>
<dbReference type="EMBL" id="SPSF01000055">
    <property type="protein sequence ID" value="MPQ64721.1"/>
    <property type="molecule type" value="Genomic_DNA"/>
</dbReference>
<comment type="subcellular location">
    <subcellularLocation>
        <location evidence="2">Membrane</location>
        <topology evidence="2">Multi-pass membrane protein</topology>
    </subcellularLocation>
</comment>
<feature type="transmembrane region" description="Helical" evidence="12">
    <location>
        <begin position="16"/>
        <end position="49"/>
    </location>
</feature>
<dbReference type="GO" id="GO:0016020">
    <property type="term" value="C:membrane"/>
    <property type="evidence" value="ECO:0007669"/>
    <property type="project" value="UniProtKB-SubCell"/>
</dbReference>
<evidence type="ECO:0000256" key="3">
    <source>
        <dbReference type="ARBA" id="ARBA00007931"/>
    </source>
</evidence>
<evidence type="ECO:0000313" key="15">
    <source>
        <dbReference type="Proteomes" id="UP000342249"/>
    </source>
</evidence>
<dbReference type="GO" id="GO:0008237">
    <property type="term" value="F:metallopeptidase activity"/>
    <property type="evidence" value="ECO:0007669"/>
    <property type="project" value="UniProtKB-KW"/>
</dbReference>
<keyword evidence="4 14" id="KW-0645">Protease</keyword>
<dbReference type="Pfam" id="PF02163">
    <property type="entry name" value="Peptidase_M50"/>
    <property type="match status" value="2"/>
</dbReference>
<feature type="transmembrane region" description="Helical" evidence="12">
    <location>
        <begin position="145"/>
        <end position="164"/>
    </location>
</feature>
<evidence type="ECO:0000256" key="9">
    <source>
        <dbReference type="ARBA" id="ARBA00022989"/>
    </source>
</evidence>
<feature type="transmembrane region" description="Helical" evidence="12">
    <location>
        <begin position="170"/>
        <end position="187"/>
    </location>
</feature>
<dbReference type="GO" id="GO:0006508">
    <property type="term" value="P:proteolysis"/>
    <property type="evidence" value="ECO:0007669"/>
    <property type="project" value="UniProtKB-KW"/>
</dbReference>
<gene>
    <name evidence="14" type="ORF">E4V82_21845</name>
</gene>
<proteinExistence type="inferred from homology"/>
<feature type="transmembrane region" description="Helical" evidence="12">
    <location>
        <begin position="89"/>
        <end position="109"/>
    </location>
</feature>
<keyword evidence="9 12" id="KW-1133">Transmembrane helix</keyword>
<dbReference type="PANTHER" id="PTHR39188">
    <property type="entry name" value="MEMBRANE-ASSOCIATED ZINC METALLOPROTEASE M50B"/>
    <property type="match status" value="1"/>
</dbReference>
<sequence>MVNTETFTKKQKIISILASIFTVFFIIVVLGILFNIYLAIGYLFILIIHEMGHCIAAKILNIKIIFSGLTPFGAYIVHEDIKDCKKSAFVSIAGPLFGGILALIYYLTYSFTGNSTLVVLSFLSVVFNLFNLIPVKPLDGGHIAAIISPILSYIGLVVLLYIVIISKDRIFLIILLAIGIGSTYEQSKAYYNNKDFKVDRNSKVKYTLFYGTLLLLLGLSTLYFYSNIEASIIDIIRIKSHIPTR</sequence>
<evidence type="ECO:0000256" key="11">
    <source>
        <dbReference type="ARBA" id="ARBA00023136"/>
    </source>
</evidence>
<dbReference type="AlphaFoldDB" id="A0A5N7IUZ5"/>
<protein>
    <submittedName>
        <fullName evidence="14">Site-2 protease family protein</fullName>
    </submittedName>
</protein>
<accession>A0A5N7IUZ5</accession>
<comment type="caution">
    <text evidence="14">The sequence shown here is derived from an EMBL/GenBank/DDBJ whole genome shotgun (WGS) entry which is preliminary data.</text>
</comment>
<evidence type="ECO:0000256" key="10">
    <source>
        <dbReference type="ARBA" id="ARBA00023049"/>
    </source>
</evidence>
<dbReference type="PANTHER" id="PTHR39188:SF3">
    <property type="entry name" value="STAGE IV SPORULATION PROTEIN FB"/>
    <property type="match status" value="1"/>
</dbReference>
<feature type="transmembrane region" description="Helical" evidence="12">
    <location>
        <begin position="115"/>
        <end position="133"/>
    </location>
</feature>
<keyword evidence="11 12" id="KW-0472">Membrane</keyword>
<evidence type="ECO:0000256" key="12">
    <source>
        <dbReference type="SAM" id="Phobius"/>
    </source>
</evidence>
<evidence type="ECO:0000256" key="4">
    <source>
        <dbReference type="ARBA" id="ARBA00022670"/>
    </source>
</evidence>
<comment type="cofactor">
    <cofactor evidence="1">
        <name>Zn(2+)</name>
        <dbReference type="ChEBI" id="CHEBI:29105"/>
    </cofactor>
</comment>
<keyword evidence="10" id="KW-0482">Metalloprotease</keyword>
<comment type="similarity">
    <text evidence="3">Belongs to the peptidase M50B family.</text>
</comment>
<keyword evidence="8" id="KW-0862">Zinc</keyword>
<keyword evidence="5 12" id="KW-0812">Transmembrane</keyword>
<feature type="domain" description="Peptidase M50" evidence="13">
    <location>
        <begin position="38"/>
        <end position="110"/>
    </location>
</feature>
<keyword evidence="7" id="KW-0378">Hydrolase</keyword>
<dbReference type="CDD" id="cd06160">
    <property type="entry name" value="S2P-M50_like_2"/>
    <property type="match status" value="1"/>
</dbReference>
<dbReference type="Proteomes" id="UP000342249">
    <property type="component" value="Unassembled WGS sequence"/>
</dbReference>
<evidence type="ECO:0000259" key="13">
    <source>
        <dbReference type="Pfam" id="PF02163"/>
    </source>
</evidence>
<evidence type="ECO:0000313" key="14">
    <source>
        <dbReference type="EMBL" id="MPQ64721.1"/>
    </source>
</evidence>
<keyword evidence="6" id="KW-0479">Metal-binding</keyword>
<name>A0A5N7IUZ5_9CLOT</name>
<dbReference type="RefSeq" id="WP_152753875.1">
    <property type="nucleotide sequence ID" value="NZ_SPSE01000054.1"/>
</dbReference>
<evidence type="ECO:0000256" key="5">
    <source>
        <dbReference type="ARBA" id="ARBA00022692"/>
    </source>
</evidence>
<evidence type="ECO:0000256" key="8">
    <source>
        <dbReference type="ARBA" id="ARBA00022833"/>
    </source>
</evidence>
<dbReference type="InterPro" id="IPR008915">
    <property type="entry name" value="Peptidase_M50"/>
</dbReference>
<evidence type="ECO:0000256" key="7">
    <source>
        <dbReference type="ARBA" id="ARBA00022801"/>
    </source>
</evidence>
<evidence type="ECO:0000256" key="6">
    <source>
        <dbReference type="ARBA" id="ARBA00022723"/>
    </source>
</evidence>
<evidence type="ECO:0000256" key="2">
    <source>
        <dbReference type="ARBA" id="ARBA00004141"/>
    </source>
</evidence>
<feature type="transmembrane region" description="Helical" evidence="12">
    <location>
        <begin position="55"/>
        <end position="77"/>
    </location>
</feature>
<evidence type="ECO:0000256" key="1">
    <source>
        <dbReference type="ARBA" id="ARBA00001947"/>
    </source>
</evidence>